<dbReference type="KEGG" id="mhaz:BHR79_02200"/>
<reference evidence="1 4" key="1">
    <citation type="submission" date="2016-10" db="EMBL/GenBank/DDBJ databases">
        <title>Methanohalophilus halophilus.</title>
        <authorList>
            <person name="L'haridon S."/>
        </authorList>
    </citation>
    <scope>NUCLEOTIDE SEQUENCE [LARGE SCALE GENOMIC DNA]</scope>
    <source>
        <strain evidence="1 4">Z-7982</strain>
    </source>
</reference>
<dbReference type="PANTHER" id="PTHR37953:SF1">
    <property type="entry name" value="UPF0127 PROTEIN MJ1496"/>
    <property type="match status" value="1"/>
</dbReference>
<dbReference type="Proteomes" id="UP000186879">
    <property type="component" value="Chromosome"/>
</dbReference>
<evidence type="ECO:0000313" key="5">
    <source>
        <dbReference type="Proteomes" id="UP000198669"/>
    </source>
</evidence>
<dbReference type="Proteomes" id="UP000198669">
    <property type="component" value="Unassembled WGS sequence"/>
</dbReference>
<dbReference type="EMBL" id="FNMU01000001">
    <property type="protein sequence ID" value="SDW06564.1"/>
    <property type="molecule type" value="Genomic_DNA"/>
</dbReference>
<gene>
    <name evidence="1" type="ORF">BHR79_02200</name>
    <name evidence="2" type="ORF">EFE40_00585</name>
    <name evidence="3" type="ORF">SAMN04515625_0266</name>
</gene>
<dbReference type="OrthoDB" id="64208at2157"/>
<evidence type="ECO:0000313" key="3">
    <source>
        <dbReference type="EMBL" id="SDW06564.1"/>
    </source>
</evidence>
<reference evidence="2 6" key="3">
    <citation type="submission" date="2018-10" db="EMBL/GenBank/DDBJ databases">
        <title>Cultivation of a novel Methanohalophilus strain from Kebrit Deep of the Red Sea and a genomic comparison of members of the genus Methanohalophilus.</title>
        <authorList>
            <person name="Guan Y."/>
            <person name="Ngugi D.K."/>
            <person name="Stingl U."/>
        </authorList>
    </citation>
    <scope>NUCLEOTIDE SEQUENCE [LARGE SCALE GENOMIC DNA]</scope>
    <source>
        <strain evidence="2 6">DSM 3094</strain>
    </source>
</reference>
<dbReference type="STRING" id="2177.BHR79_02200"/>
<dbReference type="EMBL" id="RJJG01000001">
    <property type="protein sequence ID" value="RNI10713.1"/>
    <property type="molecule type" value="Genomic_DNA"/>
</dbReference>
<dbReference type="AlphaFoldDB" id="A0A1L3Q0L8"/>
<dbReference type="GeneID" id="30582532"/>
<protein>
    <submittedName>
        <fullName evidence="2">DUF192 domain-containing protein</fullName>
    </submittedName>
</protein>
<accession>A0A1L3Q0L8</accession>
<reference evidence="3 5" key="2">
    <citation type="submission" date="2016-10" db="EMBL/GenBank/DDBJ databases">
        <authorList>
            <person name="de Groot N.N."/>
        </authorList>
    </citation>
    <scope>NUCLEOTIDE SEQUENCE [LARGE SCALE GENOMIC DNA]</scope>
    <source>
        <strain evidence="3 5">Z-7982</strain>
    </source>
</reference>
<dbReference type="InterPro" id="IPR038695">
    <property type="entry name" value="Saro_0823-like_sf"/>
</dbReference>
<keyword evidence="4" id="KW-1185">Reference proteome</keyword>
<name>A0A1L3Q0L8_9EURY</name>
<dbReference type="Pfam" id="PF02643">
    <property type="entry name" value="DUF192"/>
    <property type="match status" value="1"/>
</dbReference>
<dbReference type="Gene3D" id="2.60.120.1140">
    <property type="entry name" value="Protein of unknown function DUF192"/>
    <property type="match status" value="1"/>
</dbReference>
<proteinExistence type="predicted"/>
<dbReference type="RefSeq" id="WP_072560784.1">
    <property type="nucleotide sequence ID" value="NZ_CP017921.1"/>
</dbReference>
<sequence>MLLKVNGKMIARDVELADTLLKRTMGLMFRMNIPQDYAMFFSINKPCKFSIHMFFVPFSLDVFFLDSNYRITQIESLRPWLGLARAKNATLYMVEMAAGSVEKYGLEVGQQMSLENIPS</sequence>
<organism evidence="1 4">
    <name type="scientific">Methanohalophilus halophilus</name>
    <dbReference type="NCBI Taxonomy" id="2177"/>
    <lineage>
        <taxon>Archaea</taxon>
        <taxon>Methanobacteriati</taxon>
        <taxon>Methanobacteriota</taxon>
        <taxon>Stenosarchaea group</taxon>
        <taxon>Methanomicrobia</taxon>
        <taxon>Methanosarcinales</taxon>
        <taxon>Methanosarcinaceae</taxon>
        <taxon>Methanohalophilus</taxon>
    </lineage>
</organism>
<evidence type="ECO:0000313" key="2">
    <source>
        <dbReference type="EMBL" id="RNI10713.1"/>
    </source>
</evidence>
<dbReference type="PANTHER" id="PTHR37953">
    <property type="entry name" value="UPF0127 PROTEIN MJ1496"/>
    <property type="match status" value="1"/>
</dbReference>
<dbReference type="EMBL" id="CP017921">
    <property type="protein sequence ID" value="APH38416.1"/>
    <property type="molecule type" value="Genomic_DNA"/>
</dbReference>
<dbReference type="Proteomes" id="UP000267921">
    <property type="component" value="Unassembled WGS sequence"/>
</dbReference>
<evidence type="ECO:0000313" key="6">
    <source>
        <dbReference type="Proteomes" id="UP000267921"/>
    </source>
</evidence>
<evidence type="ECO:0000313" key="1">
    <source>
        <dbReference type="EMBL" id="APH38416.1"/>
    </source>
</evidence>
<evidence type="ECO:0000313" key="4">
    <source>
        <dbReference type="Proteomes" id="UP000186879"/>
    </source>
</evidence>
<dbReference type="InterPro" id="IPR003795">
    <property type="entry name" value="DUF192"/>
</dbReference>